<dbReference type="AlphaFoldDB" id="A0AA39QRI9"/>
<keyword evidence="2 7" id="KW-0812">Transmembrane</keyword>
<evidence type="ECO:0000256" key="6">
    <source>
        <dbReference type="SAM" id="MobiDB-lite"/>
    </source>
</evidence>
<evidence type="ECO:0000256" key="1">
    <source>
        <dbReference type="ARBA" id="ARBA00004141"/>
    </source>
</evidence>
<evidence type="ECO:0008006" key="10">
    <source>
        <dbReference type="Google" id="ProtNLM"/>
    </source>
</evidence>
<name>A0AA39QRI9_9LECA</name>
<feature type="transmembrane region" description="Helical" evidence="7">
    <location>
        <begin position="246"/>
        <end position="269"/>
    </location>
</feature>
<keyword evidence="3 7" id="KW-1133">Transmembrane helix</keyword>
<feature type="transmembrane region" description="Helical" evidence="7">
    <location>
        <begin position="320"/>
        <end position="343"/>
    </location>
</feature>
<feature type="transmembrane region" description="Helical" evidence="7">
    <location>
        <begin position="109"/>
        <end position="128"/>
    </location>
</feature>
<feature type="region of interest" description="Disordered" evidence="6">
    <location>
        <begin position="445"/>
        <end position="498"/>
    </location>
</feature>
<evidence type="ECO:0000256" key="5">
    <source>
        <dbReference type="ARBA" id="ARBA00038109"/>
    </source>
</evidence>
<dbReference type="PANTHER" id="PTHR35779:SF1">
    <property type="entry name" value="PH-RESPONSE REGULATOR PROTEIN PALH_RIM21"/>
    <property type="match status" value="1"/>
</dbReference>
<evidence type="ECO:0000256" key="7">
    <source>
        <dbReference type="SAM" id="Phobius"/>
    </source>
</evidence>
<comment type="similarity">
    <text evidence="5">Belongs to the palH/RIM21 family.</text>
</comment>
<dbReference type="GO" id="GO:0071467">
    <property type="term" value="P:cellular response to pH"/>
    <property type="evidence" value="ECO:0007669"/>
    <property type="project" value="TreeGrafter"/>
</dbReference>
<protein>
    <recommendedName>
        <fullName evidence="10">PH-response regulator protein palH/RIM21</fullName>
    </recommendedName>
</protein>
<keyword evidence="9" id="KW-1185">Reference proteome</keyword>
<evidence type="ECO:0000256" key="2">
    <source>
        <dbReference type="ARBA" id="ARBA00022692"/>
    </source>
</evidence>
<reference evidence="8" key="1">
    <citation type="submission" date="2023-03" db="EMBL/GenBank/DDBJ databases">
        <title>Complete genome of Cladonia borealis.</title>
        <authorList>
            <person name="Park H."/>
        </authorList>
    </citation>
    <scope>NUCLEOTIDE SEQUENCE</scope>
    <source>
        <strain evidence="8">ANT050790</strain>
    </source>
</reference>
<feature type="compositionally biased region" description="Polar residues" evidence="6">
    <location>
        <begin position="451"/>
        <end position="460"/>
    </location>
</feature>
<evidence type="ECO:0000256" key="3">
    <source>
        <dbReference type="ARBA" id="ARBA00022989"/>
    </source>
</evidence>
<feature type="transmembrane region" description="Helical" evidence="7">
    <location>
        <begin position="289"/>
        <end position="308"/>
    </location>
</feature>
<sequence>MTVSSVVFPSSTTLTSVSTPAILVARQIWADPTTTSGHLPHSCTPYRLPSGGAINIGQGHIITLTQDAGFQPMCPGTPVPPPVDPLQPGVDIAVLDSQDPFYSSTNPQIYAIAAVTIVSYMLLIILFITPRTFFIGGVGGGGGVLSQRGMMSGNHGSNPVIGIGSRPWLQKIAALSVVVSLTLVTADTFKWAHRQYDAGYQDAAELTVKVMSGLEVRIVRTISETCLWLAQAQTLIRLFPRHKEKLMIKWIAFALIVLELIFSILNHFLVEDTTNRPRKFVNAIPAMNYLFALSLNLCYGGFIIYYALQKRRFAFYHPQMRNMPLIMLLSLVAVAIPVVFFVLDLSKPNVSGWGSYVRWVGAAAASVVVWEWVERIEALERDENRNGILGREIFDGDEMLDATPASDFGWPSSHQKSDDHRPSGGYTGARSTGWINMKARARRLGPAVQPRRQTSHTGSGPVTHVAHRQEAPTVRGFRPKRHVHPAPPVPVASPVSREDTTSAASTVYMVRYHPFTNPTPPIREDIEPDTQGLDQQQQGFEQVTESSVPGLEEVEINQGASKRRRLFEGLQRVPHPFRRQRETPPPEVVKALAQHGQEPSATQGGSFHHAGIFERLHLKKTPKAPEAPRPVIVVPAPPRRRSSAEGLDSCASDPNLELSTDRNSSPSTASSGTRNMDRPPDAVLDAIRNSGSISPLSGRANARSYINEAGIPLSALAQSSAVPRDAQRSISSPILPTRFATLVENEHASQGRTVHGNSDAFDNG</sequence>
<evidence type="ECO:0000313" key="8">
    <source>
        <dbReference type="EMBL" id="KAK0507835.1"/>
    </source>
</evidence>
<proteinExistence type="inferred from homology"/>
<comment type="caution">
    <text evidence="8">The sequence shown here is derived from an EMBL/GenBank/DDBJ whole genome shotgun (WGS) entry which is preliminary data.</text>
</comment>
<feature type="compositionally biased region" description="Polar residues" evidence="6">
    <location>
        <begin position="657"/>
        <end position="674"/>
    </location>
</feature>
<dbReference type="InterPro" id="IPR014844">
    <property type="entry name" value="PalH"/>
</dbReference>
<dbReference type="Proteomes" id="UP001166286">
    <property type="component" value="Unassembled WGS sequence"/>
</dbReference>
<dbReference type="PANTHER" id="PTHR35779">
    <property type="entry name" value="PH-RESPONSE REGULATOR PROTEIN PALH/RIM21"/>
    <property type="match status" value="1"/>
</dbReference>
<dbReference type="EMBL" id="JAFEKC020000022">
    <property type="protein sequence ID" value="KAK0507835.1"/>
    <property type="molecule type" value="Genomic_DNA"/>
</dbReference>
<dbReference type="GO" id="GO:0005886">
    <property type="term" value="C:plasma membrane"/>
    <property type="evidence" value="ECO:0007669"/>
    <property type="project" value="TreeGrafter"/>
</dbReference>
<keyword evidence="4 7" id="KW-0472">Membrane</keyword>
<organism evidence="8 9">
    <name type="scientific">Cladonia borealis</name>
    <dbReference type="NCBI Taxonomy" id="184061"/>
    <lineage>
        <taxon>Eukaryota</taxon>
        <taxon>Fungi</taxon>
        <taxon>Dikarya</taxon>
        <taxon>Ascomycota</taxon>
        <taxon>Pezizomycotina</taxon>
        <taxon>Lecanoromycetes</taxon>
        <taxon>OSLEUM clade</taxon>
        <taxon>Lecanoromycetidae</taxon>
        <taxon>Lecanorales</taxon>
        <taxon>Lecanorineae</taxon>
        <taxon>Cladoniaceae</taxon>
        <taxon>Cladonia</taxon>
    </lineage>
</organism>
<evidence type="ECO:0000256" key="4">
    <source>
        <dbReference type="ARBA" id="ARBA00023136"/>
    </source>
</evidence>
<accession>A0AA39QRI9</accession>
<feature type="region of interest" description="Disordered" evidence="6">
    <location>
        <begin position="619"/>
        <end position="683"/>
    </location>
</feature>
<gene>
    <name evidence="8" type="ORF">JMJ35_009724</name>
</gene>
<feature type="region of interest" description="Disordered" evidence="6">
    <location>
        <begin position="405"/>
        <end position="431"/>
    </location>
</feature>
<evidence type="ECO:0000313" key="9">
    <source>
        <dbReference type="Proteomes" id="UP001166286"/>
    </source>
</evidence>
<comment type="subcellular location">
    <subcellularLocation>
        <location evidence="1">Membrane</location>
        <topology evidence="1">Multi-pass membrane protein</topology>
    </subcellularLocation>
</comment>
<dbReference type="Pfam" id="PF08733">
    <property type="entry name" value="PalH"/>
    <property type="match status" value="1"/>
</dbReference>